<gene>
    <name evidence="3" type="ORF">FCC1311_002512</name>
</gene>
<feature type="compositionally biased region" description="Polar residues" evidence="1">
    <location>
        <begin position="186"/>
        <end position="199"/>
    </location>
</feature>
<keyword evidence="4" id="KW-1185">Reference proteome</keyword>
<protein>
    <submittedName>
        <fullName evidence="3">Uncharacterized protein</fullName>
    </submittedName>
</protein>
<evidence type="ECO:0000256" key="2">
    <source>
        <dbReference type="SAM" id="SignalP"/>
    </source>
</evidence>
<name>A0A2R5G6G4_9STRA</name>
<sequence>MKVFGLVLLAISATTVSARTSLNVPTVNVQYLQRHLGASVNIELTTEQIISLYEQSFLGRCLEAYGLNEYVICELQRIPENYTAYMELLSENDASLAPDMGAVRMENITEHYNVSDMTVDTCTEAFVGYDALQCVFYLSTETLQAFGLGLQANFSGVDECSDLAEFMAASMDGESGLNMTEACAEQSMQDESMGSSTRRFLQETGEDGEDEDLYDGESDEKSSADDSTGLTEEDMVSAELEEFFAIADKCDEVAPNTVTRPPSSASLALPSLAAVVALLSLFLF</sequence>
<evidence type="ECO:0000256" key="1">
    <source>
        <dbReference type="SAM" id="MobiDB-lite"/>
    </source>
</evidence>
<organism evidence="3 4">
    <name type="scientific">Hondaea fermentalgiana</name>
    <dbReference type="NCBI Taxonomy" id="2315210"/>
    <lineage>
        <taxon>Eukaryota</taxon>
        <taxon>Sar</taxon>
        <taxon>Stramenopiles</taxon>
        <taxon>Bigyra</taxon>
        <taxon>Labyrinthulomycetes</taxon>
        <taxon>Thraustochytrida</taxon>
        <taxon>Thraustochytriidae</taxon>
        <taxon>Hondaea</taxon>
    </lineage>
</organism>
<accession>A0A2R5G6G4</accession>
<keyword evidence="2" id="KW-0732">Signal</keyword>
<dbReference type="Proteomes" id="UP000241890">
    <property type="component" value="Unassembled WGS sequence"/>
</dbReference>
<comment type="caution">
    <text evidence="3">The sequence shown here is derived from an EMBL/GenBank/DDBJ whole genome shotgun (WGS) entry which is preliminary data.</text>
</comment>
<dbReference type="InParanoid" id="A0A2R5G6G4"/>
<dbReference type="AlphaFoldDB" id="A0A2R5G6G4"/>
<feature type="chain" id="PRO_5015329258" evidence="2">
    <location>
        <begin position="19"/>
        <end position="284"/>
    </location>
</feature>
<feature type="signal peptide" evidence="2">
    <location>
        <begin position="1"/>
        <end position="18"/>
    </location>
</feature>
<feature type="compositionally biased region" description="Acidic residues" evidence="1">
    <location>
        <begin position="204"/>
        <end position="218"/>
    </location>
</feature>
<proteinExistence type="predicted"/>
<evidence type="ECO:0000313" key="3">
    <source>
        <dbReference type="EMBL" id="GBG24033.1"/>
    </source>
</evidence>
<evidence type="ECO:0000313" key="4">
    <source>
        <dbReference type="Proteomes" id="UP000241890"/>
    </source>
</evidence>
<reference evidence="3 4" key="1">
    <citation type="submission" date="2017-12" db="EMBL/GenBank/DDBJ databases">
        <title>Sequencing, de novo assembly and annotation of complete genome of a new Thraustochytrid species, strain FCC1311.</title>
        <authorList>
            <person name="Sedici K."/>
            <person name="Godart F."/>
            <person name="Aiese Cigliano R."/>
            <person name="Sanseverino W."/>
            <person name="Barakat M."/>
            <person name="Ortet P."/>
            <person name="Marechal E."/>
            <person name="Cagnac O."/>
            <person name="Amato A."/>
        </authorList>
    </citation>
    <scope>NUCLEOTIDE SEQUENCE [LARGE SCALE GENOMIC DNA]</scope>
</reference>
<feature type="region of interest" description="Disordered" evidence="1">
    <location>
        <begin position="184"/>
        <end position="232"/>
    </location>
</feature>
<dbReference type="EMBL" id="BEYU01000003">
    <property type="protein sequence ID" value="GBG24033.1"/>
    <property type="molecule type" value="Genomic_DNA"/>
</dbReference>